<evidence type="ECO:0000313" key="2">
    <source>
        <dbReference type="Proteomes" id="UP001279734"/>
    </source>
</evidence>
<name>A0AAD3TF84_NEPGR</name>
<proteinExistence type="predicted"/>
<accession>A0AAD3TF84</accession>
<protein>
    <submittedName>
        <fullName evidence="1">Uncharacterized protein</fullName>
    </submittedName>
</protein>
<keyword evidence="2" id="KW-1185">Reference proteome</keyword>
<dbReference type="Proteomes" id="UP001279734">
    <property type="component" value="Unassembled WGS sequence"/>
</dbReference>
<organism evidence="1 2">
    <name type="scientific">Nepenthes gracilis</name>
    <name type="common">Slender pitcher plant</name>
    <dbReference type="NCBI Taxonomy" id="150966"/>
    <lineage>
        <taxon>Eukaryota</taxon>
        <taxon>Viridiplantae</taxon>
        <taxon>Streptophyta</taxon>
        <taxon>Embryophyta</taxon>
        <taxon>Tracheophyta</taxon>
        <taxon>Spermatophyta</taxon>
        <taxon>Magnoliopsida</taxon>
        <taxon>eudicotyledons</taxon>
        <taxon>Gunneridae</taxon>
        <taxon>Pentapetalae</taxon>
        <taxon>Caryophyllales</taxon>
        <taxon>Nepenthaceae</taxon>
        <taxon>Nepenthes</taxon>
    </lineage>
</organism>
<dbReference type="EMBL" id="BSYO01000033">
    <property type="protein sequence ID" value="GMH27527.1"/>
    <property type="molecule type" value="Genomic_DNA"/>
</dbReference>
<dbReference type="AlphaFoldDB" id="A0AAD3TF84"/>
<comment type="caution">
    <text evidence="1">The sequence shown here is derived from an EMBL/GenBank/DDBJ whole genome shotgun (WGS) entry which is preliminary data.</text>
</comment>
<reference evidence="1" key="1">
    <citation type="submission" date="2023-05" db="EMBL/GenBank/DDBJ databases">
        <title>Nepenthes gracilis genome sequencing.</title>
        <authorList>
            <person name="Fukushima K."/>
        </authorList>
    </citation>
    <scope>NUCLEOTIDE SEQUENCE</scope>
    <source>
        <strain evidence="1">SING2019-196</strain>
    </source>
</reference>
<sequence length="120" mass="12973">MAFFDRDSVFDCHHRQNKSVSSLNPGLHCSSPQLGDRRGHCVGNHTGILAAIAIQNQPITTSSTKIFDCEKGLICKGDVVPITVPVRSEMAVVKLVLKICGRLICKDAVMPRSEMAVVVG</sequence>
<evidence type="ECO:0000313" key="1">
    <source>
        <dbReference type="EMBL" id="GMH27527.1"/>
    </source>
</evidence>
<gene>
    <name evidence="1" type="ORF">Nepgr_029370</name>
</gene>